<feature type="compositionally biased region" description="Gly residues" evidence="9">
    <location>
        <begin position="435"/>
        <end position="456"/>
    </location>
</feature>
<keyword evidence="11" id="KW-1185">Reference proteome</keyword>
<feature type="region of interest" description="Disordered" evidence="9">
    <location>
        <begin position="316"/>
        <end position="399"/>
    </location>
</feature>
<keyword evidence="3" id="KW-0926">Vacuole</keyword>
<dbReference type="RefSeq" id="XP_066832199.1">
    <property type="nucleotide sequence ID" value="XM_066975574.1"/>
</dbReference>
<feature type="compositionally biased region" description="Basic and acidic residues" evidence="9">
    <location>
        <begin position="23"/>
        <end position="33"/>
    </location>
</feature>
<dbReference type="Gene3D" id="2.130.10.10">
    <property type="entry name" value="YVTN repeat-like/Quinoprotein amine dehydrogenase"/>
    <property type="match status" value="1"/>
</dbReference>
<evidence type="ECO:0000256" key="5">
    <source>
        <dbReference type="ARBA" id="ARBA00022737"/>
    </source>
</evidence>
<keyword evidence="6" id="KW-0653">Protein transport</keyword>
<feature type="compositionally biased region" description="Polar residues" evidence="9">
    <location>
        <begin position="189"/>
        <end position="207"/>
    </location>
</feature>
<dbReference type="SUPFAM" id="SSF50978">
    <property type="entry name" value="WD40 repeat-like"/>
    <property type="match status" value="1"/>
</dbReference>
<comment type="subcellular location">
    <subcellularLocation>
        <location evidence="1">Endomembrane system</location>
        <topology evidence="1">Peripheral membrane protein</topology>
    </subcellularLocation>
    <subcellularLocation>
        <location evidence="8">Vacuole membrane</location>
    </subcellularLocation>
</comment>
<feature type="compositionally biased region" description="Low complexity" evidence="9">
    <location>
        <begin position="156"/>
        <end position="165"/>
    </location>
</feature>
<evidence type="ECO:0000256" key="8">
    <source>
        <dbReference type="ARBA" id="ARBA00037813"/>
    </source>
</evidence>
<feature type="compositionally biased region" description="Basic residues" evidence="9">
    <location>
        <begin position="168"/>
        <end position="177"/>
    </location>
</feature>
<dbReference type="SMART" id="SM00320">
    <property type="entry name" value="WD40"/>
    <property type="match status" value="3"/>
</dbReference>
<dbReference type="Pfam" id="PF21032">
    <property type="entry name" value="PROPPIN"/>
    <property type="match status" value="1"/>
</dbReference>
<feature type="compositionally biased region" description="Low complexity" evidence="9">
    <location>
        <begin position="552"/>
        <end position="571"/>
    </location>
</feature>
<evidence type="ECO:0000256" key="7">
    <source>
        <dbReference type="ARBA" id="ARBA00025740"/>
    </source>
</evidence>
<comment type="similarity">
    <text evidence="7">Belongs to the WD repeat PROPPIN family.</text>
</comment>
<evidence type="ECO:0000256" key="6">
    <source>
        <dbReference type="ARBA" id="ARBA00022927"/>
    </source>
</evidence>
<name>A0ABP0ZSF5_9ASCO</name>
<evidence type="ECO:0000256" key="3">
    <source>
        <dbReference type="ARBA" id="ARBA00022554"/>
    </source>
</evidence>
<dbReference type="InterPro" id="IPR048720">
    <property type="entry name" value="PROPPIN"/>
</dbReference>
<dbReference type="InterPro" id="IPR015943">
    <property type="entry name" value="WD40/YVTN_repeat-like_dom_sf"/>
</dbReference>
<keyword evidence="5" id="KW-0677">Repeat</keyword>
<keyword evidence="2" id="KW-0813">Transport</keyword>
<feature type="region of interest" description="Disordered" evidence="9">
    <location>
        <begin position="1"/>
        <end position="103"/>
    </location>
</feature>
<evidence type="ECO:0000256" key="4">
    <source>
        <dbReference type="ARBA" id="ARBA00022574"/>
    </source>
</evidence>
<evidence type="ECO:0000256" key="1">
    <source>
        <dbReference type="ARBA" id="ARBA00004184"/>
    </source>
</evidence>
<proteinExistence type="inferred from homology"/>
<protein>
    <recommendedName>
        <fullName evidence="12">WD40 repeat-like protein</fullName>
    </recommendedName>
</protein>
<feature type="compositionally biased region" description="Low complexity" evidence="9">
    <location>
        <begin position="319"/>
        <end position="351"/>
    </location>
</feature>
<dbReference type="InterPro" id="IPR001680">
    <property type="entry name" value="WD40_rpt"/>
</dbReference>
<feature type="region of interest" description="Disordered" evidence="9">
    <location>
        <begin position="430"/>
        <end position="456"/>
    </location>
</feature>
<evidence type="ECO:0008006" key="12">
    <source>
        <dbReference type="Google" id="ProtNLM"/>
    </source>
</evidence>
<evidence type="ECO:0000256" key="2">
    <source>
        <dbReference type="ARBA" id="ARBA00022448"/>
    </source>
</evidence>
<dbReference type="PANTHER" id="PTHR11227">
    <property type="entry name" value="WD-REPEAT PROTEIN INTERACTING WITH PHOSPHOINOSIDES WIPI -RELATED"/>
    <property type="match status" value="1"/>
</dbReference>
<evidence type="ECO:0000313" key="10">
    <source>
        <dbReference type="EMBL" id="CAK9441393.1"/>
    </source>
</evidence>
<feature type="region of interest" description="Disordered" evidence="9">
    <location>
        <begin position="550"/>
        <end position="576"/>
    </location>
</feature>
<feature type="region of interest" description="Disordered" evidence="9">
    <location>
        <begin position="156"/>
        <end position="207"/>
    </location>
</feature>
<feature type="compositionally biased region" description="Low complexity" evidence="9">
    <location>
        <begin position="660"/>
        <end position="682"/>
    </location>
</feature>
<organism evidence="10 11">
    <name type="scientific">Lodderomyces beijingensis</name>
    <dbReference type="NCBI Taxonomy" id="1775926"/>
    <lineage>
        <taxon>Eukaryota</taxon>
        <taxon>Fungi</taxon>
        <taxon>Dikarya</taxon>
        <taxon>Ascomycota</taxon>
        <taxon>Saccharomycotina</taxon>
        <taxon>Pichiomycetes</taxon>
        <taxon>Debaryomycetaceae</taxon>
        <taxon>Candida/Lodderomyces clade</taxon>
        <taxon>Lodderomyces</taxon>
    </lineage>
</organism>
<dbReference type="GeneID" id="92210457"/>
<evidence type="ECO:0000313" key="11">
    <source>
        <dbReference type="Proteomes" id="UP001497383"/>
    </source>
</evidence>
<feature type="compositionally biased region" description="Low complexity" evidence="9">
    <location>
        <begin position="59"/>
        <end position="70"/>
    </location>
</feature>
<feature type="compositionally biased region" description="Low complexity" evidence="9">
    <location>
        <begin position="366"/>
        <end position="385"/>
    </location>
</feature>
<reference evidence="10 11" key="1">
    <citation type="submission" date="2024-03" db="EMBL/GenBank/DDBJ databases">
        <authorList>
            <person name="Brejova B."/>
        </authorList>
    </citation>
    <scope>NUCLEOTIDE SEQUENCE [LARGE SCALE GENOMIC DNA]</scope>
    <source>
        <strain evidence="10 11">CBS 14171</strain>
    </source>
</reference>
<feature type="compositionally biased region" description="Polar residues" evidence="9">
    <location>
        <begin position="352"/>
        <end position="365"/>
    </location>
</feature>
<keyword evidence="4" id="KW-0853">WD repeat</keyword>
<feature type="region of interest" description="Disordered" evidence="9">
    <location>
        <begin position="656"/>
        <end position="691"/>
    </location>
</feature>
<sequence length="711" mass="77751">MMTVSSSKVVDHHHYDGLQGQQQRERGRYRRPESITTALLSDKSASPSSLSPPSPPTQQPQQQPQQQSQQNILKGSKVPSHHSHSHSHGHTDTHRQHPFPSAKFDSLNKIPNILCVNFNQDHGCFAISHENGFLVYNSNPLDLRVKRHFNTTTTATSAAAASSSSNLHQHHQHHHHVSSVDGSVKHASGSPSLQGEPQKLGQTNSNNYTHVGSGIGHITMLHRTNYLALIGGGNQPKFPNNKLIIWDDLKRKISLSVEFDKPIINVLLSRTRIVVVLVNEVAIYAFTSPPKKLATFETCNNESGVASLSSTGISNNKLATTSSSTTTTAASSSTITPTSSSSVTSINIPNTQKPQDQYMPSMQQRGSYGSTTSNKSNNSQSSNYSVGDNSAAARPMKYSSKKSQNGAILACPGKAIGQIQIIDLGNEQETSKNGAGAGAGAGGPSGGTGAGSGGGSNISSSSSIRIVKAHKSAIYNICLNKSGTLIASASISGTIIRIHSTKTTNLLYEFRRGIDRAVITSMKFNHNDTRLAVLSDKYTLHVFDVENLNQENHSSNSNSSNNSNYYNYHNNTGEADVHTNHNKEHILNKYMSYLPMQFLPQYFKSTWSFCSVNTSKYHPNETVLDKGILGWSDNDTIIIIWPKKKIWEKYLISRQSSRGSSSSSNNSSNNNNNNNNNNSNNHNHNHAEAENEDYEWDISRISWKSLEQNKH</sequence>
<dbReference type="InterPro" id="IPR036322">
    <property type="entry name" value="WD40_repeat_dom_sf"/>
</dbReference>
<dbReference type="EMBL" id="OZ022410">
    <property type="protein sequence ID" value="CAK9441393.1"/>
    <property type="molecule type" value="Genomic_DNA"/>
</dbReference>
<evidence type="ECO:0000256" key="9">
    <source>
        <dbReference type="SAM" id="MobiDB-lite"/>
    </source>
</evidence>
<feature type="compositionally biased region" description="Basic residues" evidence="9">
    <location>
        <begin position="79"/>
        <end position="88"/>
    </location>
</feature>
<gene>
    <name evidence="10" type="ORF">LODBEIA_P52610</name>
</gene>
<accession>A0ABP0ZSF5</accession>
<dbReference type="Proteomes" id="UP001497383">
    <property type="component" value="Chromosome 6"/>
</dbReference>